<evidence type="ECO:0000313" key="5">
    <source>
        <dbReference type="Proteomes" id="UP001156882"/>
    </source>
</evidence>
<keyword evidence="1" id="KW-0808">Transferase</keyword>
<dbReference type="InterPro" id="IPR050832">
    <property type="entry name" value="Bact_Acetyltransf"/>
</dbReference>
<evidence type="ECO:0000259" key="3">
    <source>
        <dbReference type="PROSITE" id="PS51186"/>
    </source>
</evidence>
<dbReference type="Gene3D" id="3.40.630.30">
    <property type="match status" value="1"/>
</dbReference>
<dbReference type="CDD" id="cd04301">
    <property type="entry name" value="NAT_SF"/>
    <property type="match status" value="1"/>
</dbReference>
<name>A0ABQ6CK30_9HYPH</name>
<keyword evidence="5" id="KW-1185">Reference proteome</keyword>
<dbReference type="PANTHER" id="PTHR43877">
    <property type="entry name" value="AMINOALKYLPHOSPHONATE N-ACETYLTRANSFERASE-RELATED-RELATED"/>
    <property type="match status" value="1"/>
</dbReference>
<dbReference type="InterPro" id="IPR000182">
    <property type="entry name" value="GNAT_dom"/>
</dbReference>
<dbReference type="InterPro" id="IPR016181">
    <property type="entry name" value="Acyl_CoA_acyltransferase"/>
</dbReference>
<dbReference type="Proteomes" id="UP001156882">
    <property type="component" value="Unassembled WGS sequence"/>
</dbReference>
<evidence type="ECO:0000256" key="1">
    <source>
        <dbReference type="ARBA" id="ARBA00022679"/>
    </source>
</evidence>
<comment type="caution">
    <text evidence="4">The sequence shown here is derived from an EMBL/GenBank/DDBJ whole genome shotgun (WGS) entry which is preliminary data.</text>
</comment>
<organism evidence="4 5">
    <name type="scientific">Labrys miyagiensis</name>
    <dbReference type="NCBI Taxonomy" id="346912"/>
    <lineage>
        <taxon>Bacteria</taxon>
        <taxon>Pseudomonadati</taxon>
        <taxon>Pseudomonadota</taxon>
        <taxon>Alphaproteobacteria</taxon>
        <taxon>Hyphomicrobiales</taxon>
        <taxon>Xanthobacteraceae</taxon>
        <taxon>Labrys</taxon>
    </lineage>
</organism>
<dbReference type="Pfam" id="PF00583">
    <property type="entry name" value="Acetyltransf_1"/>
    <property type="match status" value="1"/>
</dbReference>
<evidence type="ECO:0000256" key="2">
    <source>
        <dbReference type="ARBA" id="ARBA00023315"/>
    </source>
</evidence>
<gene>
    <name evidence="4" type="ORF">GCM10007874_30040</name>
</gene>
<sequence>MSQKNRSQKNRSHEIRLATPADSAAVRVLVRAAYSHYVARIGREPGSMGDDYDALIRAGRVHVIGEGGQILGLLVLLPEPDAMLLDNVAVDPAHRGSGVGRALLQWAEQTALDAGYSAIRLYTNEAMTENISLYSRIGYVETHRGEEKGLKRVYMTKRLR</sequence>
<dbReference type="PROSITE" id="PS51186">
    <property type="entry name" value="GNAT"/>
    <property type="match status" value="1"/>
</dbReference>
<dbReference type="EMBL" id="BSPC01000026">
    <property type="protein sequence ID" value="GLS19987.1"/>
    <property type="molecule type" value="Genomic_DNA"/>
</dbReference>
<keyword evidence="2" id="KW-0012">Acyltransferase</keyword>
<dbReference type="SUPFAM" id="SSF55729">
    <property type="entry name" value="Acyl-CoA N-acyltransferases (Nat)"/>
    <property type="match status" value="1"/>
</dbReference>
<protein>
    <submittedName>
        <fullName evidence="4">Acetyltransferase</fullName>
    </submittedName>
</protein>
<proteinExistence type="predicted"/>
<dbReference type="RefSeq" id="WP_284313060.1">
    <property type="nucleotide sequence ID" value="NZ_BSPC01000026.1"/>
</dbReference>
<evidence type="ECO:0000313" key="4">
    <source>
        <dbReference type="EMBL" id="GLS19987.1"/>
    </source>
</evidence>
<feature type="domain" description="N-acetyltransferase" evidence="3">
    <location>
        <begin position="13"/>
        <end position="160"/>
    </location>
</feature>
<reference evidence="5" key="1">
    <citation type="journal article" date="2019" name="Int. J. Syst. Evol. Microbiol.">
        <title>The Global Catalogue of Microorganisms (GCM) 10K type strain sequencing project: providing services to taxonomists for standard genome sequencing and annotation.</title>
        <authorList>
            <consortium name="The Broad Institute Genomics Platform"/>
            <consortium name="The Broad Institute Genome Sequencing Center for Infectious Disease"/>
            <person name="Wu L."/>
            <person name="Ma J."/>
        </authorList>
    </citation>
    <scope>NUCLEOTIDE SEQUENCE [LARGE SCALE GENOMIC DNA]</scope>
    <source>
        <strain evidence="5">NBRC 101365</strain>
    </source>
</reference>
<accession>A0ABQ6CK30</accession>